<feature type="coiled-coil region" evidence="1">
    <location>
        <begin position="555"/>
        <end position="619"/>
    </location>
</feature>
<organism evidence="2 3">
    <name type="scientific">Cryptosporangium minutisporangium</name>
    <dbReference type="NCBI Taxonomy" id="113569"/>
    <lineage>
        <taxon>Bacteria</taxon>
        <taxon>Bacillati</taxon>
        <taxon>Actinomycetota</taxon>
        <taxon>Actinomycetes</taxon>
        <taxon>Cryptosporangiales</taxon>
        <taxon>Cryptosporangiaceae</taxon>
        <taxon>Cryptosporangium</taxon>
    </lineage>
</organism>
<proteinExistence type="predicted"/>
<evidence type="ECO:0000313" key="2">
    <source>
        <dbReference type="EMBL" id="GAA3398167.1"/>
    </source>
</evidence>
<feature type="coiled-coil region" evidence="1">
    <location>
        <begin position="359"/>
        <end position="393"/>
    </location>
</feature>
<comment type="caution">
    <text evidence="2">The sequence shown here is derived from an EMBL/GenBank/DDBJ whole genome shotgun (WGS) entry which is preliminary data.</text>
</comment>
<dbReference type="RefSeq" id="WP_345733632.1">
    <property type="nucleotide sequence ID" value="NZ_BAAAYN010000079.1"/>
</dbReference>
<evidence type="ECO:0000256" key="1">
    <source>
        <dbReference type="SAM" id="Coils"/>
    </source>
</evidence>
<accession>A0ABP6TCF5</accession>
<sequence>MRIDDHLDVVGDRVAIGIQLIGVSRLSTHPVPLVPGCLITVAGQGPKDSNGAGKSSFIAALTLLHGDEQWRLASGARESADLLFSAEIAAQEREYASADHGYVIGVFADRDAAEPDALAASALTVWLRISRDTPHLLVRWSDGLHLPTATTEAERERQADALWAALPPRAGRRDYNARDLSRVLFGEHIRCVSFLSTSVRPSATANLLAQPLNELKPDRIFSAVAALTGLDHEIADEQRHRNVEHAELEKAADAERKLLEWEEQAQHLEAAIDRRAQARDREPIARARWRSRAAVLVARAADELEAIEDDLERIAADDAAHRERLAGITDELHVLGDDVALRDRLRRAEEAFAAVDGDHQQLRDRRRTLTGSLERLGREADELEATARDADGRDEATAAEERDAAVATRTAAIGARAIAARALADAQTALGTAEAGDDVAAEQLAQLEKAGIPAVALLDAVTLTDDERVVWEPLLWPYRDAAVVDETRLPEATEALVGLPGSVLVPAGLPTTDPDVPRSATDLDLTGFLGALRAAGLVTVVGAFAAPVTGRAARIARAQERIAADDAALAEADARLADAERRLTVAERRVTAARAAVTAASKRQRIRAYRAELEEVAEREDALAPRLTAARHEYDLARLAETGRQQQADALLGNRRRIEDAREALRVERDRLDARRRVVDLDTLLTQWGGTVEAAQDHLAELPDEEQLFDEDDWWRAAESVLAELLALCFRPGDTVPAQVTALAEERATPGRGQADRQKQTFPAMLDAVRDHLTLTAHEDAHQRARLADERVEKSRARDAAALGHEEAAKAAAAVRASLARAITARLTAVGAKFDDLDRAYGGYGAGLRFVEPEPPADPTKRWNWEITPVWRRAEGNLMVAYDRRGNTAQMDEKAVKLVCAAALASGTGRPLLLVLDELGRNLGKQHRREAVALFERIGADSGITVVGALQDDMERYAIDACGEYVKLRRTSDAMAYNQAPVIHGFDTRAARVALLADWLSGSYPAELVGS</sequence>
<name>A0ABP6TCF5_9ACTN</name>
<evidence type="ECO:0008006" key="4">
    <source>
        <dbReference type="Google" id="ProtNLM"/>
    </source>
</evidence>
<gene>
    <name evidence="2" type="ORF">GCM10020369_80790</name>
</gene>
<reference evidence="3" key="1">
    <citation type="journal article" date="2019" name="Int. J. Syst. Evol. Microbiol.">
        <title>The Global Catalogue of Microorganisms (GCM) 10K type strain sequencing project: providing services to taxonomists for standard genome sequencing and annotation.</title>
        <authorList>
            <consortium name="The Broad Institute Genomics Platform"/>
            <consortium name="The Broad Institute Genome Sequencing Center for Infectious Disease"/>
            <person name="Wu L."/>
            <person name="Ma J."/>
        </authorList>
    </citation>
    <scope>NUCLEOTIDE SEQUENCE [LARGE SCALE GENOMIC DNA]</scope>
    <source>
        <strain evidence="3">JCM 9458</strain>
    </source>
</reference>
<keyword evidence="3" id="KW-1185">Reference proteome</keyword>
<protein>
    <recommendedName>
        <fullName evidence="4">Chromosome segregation ATPase</fullName>
    </recommendedName>
</protein>
<dbReference type="EMBL" id="BAAAYN010000079">
    <property type="protein sequence ID" value="GAA3398167.1"/>
    <property type="molecule type" value="Genomic_DNA"/>
</dbReference>
<keyword evidence="1" id="KW-0175">Coiled coil</keyword>
<evidence type="ECO:0000313" key="3">
    <source>
        <dbReference type="Proteomes" id="UP001501676"/>
    </source>
</evidence>
<dbReference type="Proteomes" id="UP001501676">
    <property type="component" value="Unassembled WGS sequence"/>
</dbReference>
<feature type="coiled-coil region" evidence="1">
    <location>
        <begin position="244"/>
        <end position="271"/>
    </location>
</feature>